<evidence type="ECO:0000313" key="3">
    <source>
        <dbReference type="Proteomes" id="UP000779900"/>
    </source>
</evidence>
<feature type="chain" id="PRO_5037335327" evidence="1">
    <location>
        <begin position="17"/>
        <end position="217"/>
    </location>
</feature>
<protein>
    <submittedName>
        <fullName evidence="2">Lamin tail domain-containing protein</fullName>
    </submittedName>
</protein>
<gene>
    <name evidence="2" type="ORF">FJY68_12660</name>
</gene>
<dbReference type="Proteomes" id="UP000779900">
    <property type="component" value="Unassembled WGS sequence"/>
</dbReference>
<evidence type="ECO:0000313" key="2">
    <source>
        <dbReference type="EMBL" id="MBM3332676.1"/>
    </source>
</evidence>
<sequence length="217" mass="23328">MTKLLACLLFSAAVAAANPYVLTFLSEVSVDSVHKFVELHGEPDDQSMDLNGWQLVTTTSACTLTHYLQYNEFLVVDSEALALREAVRGTLSLNPLGDSVTLLDSTGRVVDWVCYPTYPTGHGKAPLPPVPGSVAFWNFDDFEGQSMNWYVDSTPTPGWDNDDQSRIAGTLTGSGGVTLDEASVYASGTNGHCHCGLYQQTGYTISGLGAGTYYGEH</sequence>
<reference evidence="2" key="1">
    <citation type="submission" date="2019-03" db="EMBL/GenBank/DDBJ databases">
        <title>Lake Tanganyika Metagenome-Assembled Genomes (MAGs).</title>
        <authorList>
            <person name="Tran P."/>
        </authorList>
    </citation>
    <scope>NUCLEOTIDE SEQUENCE</scope>
    <source>
        <strain evidence="2">K_DeepCast_150m_m2_040</strain>
    </source>
</reference>
<feature type="signal peptide" evidence="1">
    <location>
        <begin position="1"/>
        <end position="16"/>
    </location>
</feature>
<comment type="caution">
    <text evidence="2">The sequence shown here is derived from an EMBL/GenBank/DDBJ whole genome shotgun (WGS) entry which is preliminary data.</text>
</comment>
<proteinExistence type="predicted"/>
<name>A0A937XJC8_UNCW3</name>
<dbReference type="EMBL" id="VGIR01000116">
    <property type="protein sequence ID" value="MBM3332676.1"/>
    <property type="molecule type" value="Genomic_DNA"/>
</dbReference>
<dbReference type="AlphaFoldDB" id="A0A937XJC8"/>
<accession>A0A937XJC8</accession>
<evidence type="ECO:0000256" key="1">
    <source>
        <dbReference type="SAM" id="SignalP"/>
    </source>
</evidence>
<dbReference type="InterPro" id="IPR036415">
    <property type="entry name" value="Lamin_tail_dom_sf"/>
</dbReference>
<organism evidence="2 3">
    <name type="scientific">candidate division WOR-3 bacterium</name>
    <dbReference type="NCBI Taxonomy" id="2052148"/>
    <lineage>
        <taxon>Bacteria</taxon>
        <taxon>Bacteria division WOR-3</taxon>
    </lineage>
</organism>
<dbReference type="SUPFAM" id="SSF74853">
    <property type="entry name" value="Lamin A/C globular tail domain"/>
    <property type="match status" value="1"/>
</dbReference>
<keyword evidence="1" id="KW-0732">Signal</keyword>